<dbReference type="Gene3D" id="3.30.40.10">
    <property type="entry name" value="Zinc/RING finger domain, C3HC4 (zinc finger)"/>
    <property type="match status" value="1"/>
</dbReference>
<sequence length="374" mass="43199">MPSFSYLCLIPTPPNEHRTQFVLLFTHNWEEEKRIHTFPKVSVKMAHVIEDFYGVYLLYNINPSFKGRIYIGYTVDPNRRIQQHNTGIQAGGARKTSGRGPWEMVLTIHGFPNNISALRFEWAWQNPNASRRLKHLPKKKRTESAYQYRFRIVCEMLRTGPWHRLPLTIRWLKQEYQQEFPPNLLPPMHMPIVYGPVRRKKVKPSQSQLPAFELSPQKNQQLLHSVMDPEISANSLSCINGFSPPRISKKWLCCSVCLEKLVDPNSVLRCIHVQCRAVSHITCLAGHFLAQRKTNDAELQLIPVDGCCPSCGKEVLWGDLIRLRNGCYQNLIEGELNEEDKDHDKLLNYRPSWFCRSASAREISSLRRASGVGI</sequence>
<proteinExistence type="inferred from homology"/>
<evidence type="ECO:0000259" key="12">
    <source>
        <dbReference type="PROSITE" id="PS50164"/>
    </source>
</evidence>
<keyword evidence="1 11" id="KW-0540">Nuclease</keyword>
<keyword evidence="7" id="KW-0862">Zinc</keyword>
<evidence type="ECO:0000256" key="7">
    <source>
        <dbReference type="ARBA" id="ARBA00022833"/>
    </source>
</evidence>
<evidence type="ECO:0000256" key="8">
    <source>
        <dbReference type="ARBA" id="ARBA00023172"/>
    </source>
</evidence>
<evidence type="ECO:0000256" key="4">
    <source>
        <dbReference type="ARBA" id="ARBA00022763"/>
    </source>
</evidence>
<dbReference type="CDD" id="cd10455">
    <property type="entry name" value="GIY-YIG_SLX1"/>
    <property type="match status" value="1"/>
</dbReference>
<keyword evidence="14" id="KW-1185">Reference proteome</keyword>
<organism evidence="13 14">
    <name type="scientific">Acanthosepion pharaonis</name>
    <name type="common">Pharaoh cuttlefish</name>
    <name type="synonym">Sepia pharaonis</name>
    <dbReference type="NCBI Taxonomy" id="158019"/>
    <lineage>
        <taxon>Eukaryota</taxon>
        <taxon>Metazoa</taxon>
        <taxon>Spiralia</taxon>
        <taxon>Lophotrochozoa</taxon>
        <taxon>Mollusca</taxon>
        <taxon>Cephalopoda</taxon>
        <taxon>Coleoidea</taxon>
        <taxon>Decapodiformes</taxon>
        <taxon>Sepiida</taxon>
        <taxon>Sepiina</taxon>
        <taxon>Sepiidae</taxon>
        <taxon>Acanthosepion</taxon>
    </lineage>
</organism>
<feature type="domain" description="GIY-YIG" evidence="12">
    <location>
        <begin position="51"/>
        <end position="141"/>
    </location>
</feature>
<keyword evidence="3 11" id="KW-0255">Endonuclease</keyword>
<dbReference type="GO" id="GO:0008270">
    <property type="term" value="F:zinc ion binding"/>
    <property type="evidence" value="ECO:0007669"/>
    <property type="project" value="UniProtKB-KW"/>
</dbReference>
<dbReference type="PANTHER" id="PTHR20208">
    <property type="entry name" value="STRUCTURE-SPECIFIC ENDONUCLEASE SUBUNIT SLX1"/>
    <property type="match status" value="1"/>
</dbReference>
<dbReference type="InterPro" id="IPR050381">
    <property type="entry name" value="SLX1_endonuclease"/>
</dbReference>
<dbReference type="Pfam" id="PF01541">
    <property type="entry name" value="GIY-YIG"/>
    <property type="match status" value="1"/>
</dbReference>
<dbReference type="InterPro" id="IPR000305">
    <property type="entry name" value="GIY-YIG_endonuc"/>
</dbReference>
<dbReference type="InterPro" id="IPR027520">
    <property type="entry name" value="Slx1"/>
</dbReference>
<gene>
    <name evidence="13" type="ORF">SPHA_15094</name>
</gene>
<dbReference type="InterPro" id="IPR048749">
    <property type="entry name" value="SLX1_C"/>
</dbReference>
<dbReference type="GO" id="GO:0033557">
    <property type="term" value="C:Slx1-Slx4 complex"/>
    <property type="evidence" value="ECO:0007669"/>
    <property type="project" value="UniProtKB-UniRule"/>
</dbReference>
<keyword evidence="9 11" id="KW-0234">DNA repair</keyword>
<reference evidence="13" key="1">
    <citation type="submission" date="2021-01" db="EMBL/GenBank/DDBJ databases">
        <authorList>
            <person name="Li R."/>
            <person name="Bekaert M."/>
        </authorList>
    </citation>
    <scope>NUCLEOTIDE SEQUENCE</scope>
    <source>
        <strain evidence="13">Farmed</strain>
    </source>
</reference>
<dbReference type="HAMAP" id="MF_03100">
    <property type="entry name" value="Endonuc_su_Slx1"/>
    <property type="match status" value="1"/>
</dbReference>
<evidence type="ECO:0000256" key="1">
    <source>
        <dbReference type="ARBA" id="ARBA00022722"/>
    </source>
</evidence>
<dbReference type="GO" id="GO:0017108">
    <property type="term" value="F:5'-flap endonuclease activity"/>
    <property type="evidence" value="ECO:0007669"/>
    <property type="project" value="InterPro"/>
</dbReference>
<keyword evidence="4 11" id="KW-0227">DNA damage</keyword>
<evidence type="ECO:0000256" key="9">
    <source>
        <dbReference type="ARBA" id="ARBA00023204"/>
    </source>
</evidence>
<dbReference type="SUPFAM" id="SSF82771">
    <property type="entry name" value="GIY-YIG endonuclease"/>
    <property type="match status" value="1"/>
</dbReference>
<dbReference type="PANTHER" id="PTHR20208:SF10">
    <property type="entry name" value="STRUCTURE-SPECIFIC ENDONUCLEASE SUBUNIT SLX1"/>
    <property type="match status" value="1"/>
</dbReference>
<dbReference type="AlphaFoldDB" id="A0A812BCU6"/>
<evidence type="ECO:0000313" key="14">
    <source>
        <dbReference type="Proteomes" id="UP000597762"/>
    </source>
</evidence>
<comment type="subunit">
    <text evidence="11">Forms a heterodimer with a member of the SLX4 family.</text>
</comment>
<evidence type="ECO:0000313" key="13">
    <source>
        <dbReference type="EMBL" id="CAE1178252.1"/>
    </source>
</evidence>
<evidence type="ECO:0000256" key="5">
    <source>
        <dbReference type="ARBA" id="ARBA00022771"/>
    </source>
</evidence>
<dbReference type="InterPro" id="IPR035901">
    <property type="entry name" value="GIY-YIG_endonuc_sf"/>
</dbReference>
<comment type="caution">
    <text evidence="13">The sequence shown here is derived from an EMBL/GenBank/DDBJ whole genome shotgun (WGS) entry which is preliminary data.</text>
</comment>
<dbReference type="Gene3D" id="3.40.1440.10">
    <property type="entry name" value="GIY-YIG endonuclease"/>
    <property type="match status" value="1"/>
</dbReference>
<dbReference type="InterPro" id="IPR013083">
    <property type="entry name" value="Znf_RING/FYVE/PHD"/>
</dbReference>
<dbReference type="PROSITE" id="PS50164">
    <property type="entry name" value="GIY_YIG"/>
    <property type="match status" value="1"/>
</dbReference>
<dbReference type="GO" id="GO:0008821">
    <property type="term" value="F:crossover junction DNA endonuclease activity"/>
    <property type="evidence" value="ECO:0007669"/>
    <property type="project" value="TreeGrafter"/>
</dbReference>
<comment type="cofactor">
    <cofactor evidence="11">
        <name>a divalent metal cation</name>
        <dbReference type="ChEBI" id="CHEBI:60240"/>
    </cofactor>
</comment>
<dbReference type="Pfam" id="PF21202">
    <property type="entry name" value="SLX1_C"/>
    <property type="match status" value="1"/>
</dbReference>
<evidence type="ECO:0000256" key="6">
    <source>
        <dbReference type="ARBA" id="ARBA00022801"/>
    </source>
</evidence>
<keyword evidence="8 11" id="KW-0233">DNA recombination</keyword>
<keyword evidence="6 11" id="KW-0378">Hydrolase</keyword>
<comment type="caution">
    <text evidence="11">Lacks conserved residue(s) required for the propagation of feature annotation.</text>
</comment>
<accession>A0A812BCU6</accession>
<evidence type="ECO:0000256" key="11">
    <source>
        <dbReference type="HAMAP-Rule" id="MF_03100"/>
    </source>
</evidence>
<dbReference type="OrthoDB" id="24645at2759"/>
<comment type="subcellular location">
    <subcellularLocation>
        <location evidence="11">Nucleus</location>
    </subcellularLocation>
</comment>
<protein>
    <recommendedName>
        <fullName evidence="11">Structure-specific endonuclease subunit SLX1 homolog</fullName>
        <ecNumber evidence="11">3.1.-.-</ecNumber>
    </recommendedName>
</protein>
<comment type="similarity">
    <text evidence="11">Belongs to the SLX1 family.</text>
</comment>
<evidence type="ECO:0000256" key="10">
    <source>
        <dbReference type="ARBA" id="ARBA00023242"/>
    </source>
</evidence>
<name>A0A812BCU6_ACAPH</name>
<keyword evidence="10 11" id="KW-0539">Nucleus</keyword>
<dbReference type="EC" id="3.1.-.-" evidence="11"/>
<dbReference type="Proteomes" id="UP000597762">
    <property type="component" value="Unassembled WGS sequence"/>
</dbReference>
<evidence type="ECO:0000256" key="2">
    <source>
        <dbReference type="ARBA" id="ARBA00022723"/>
    </source>
</evidence>
<dbReference type="EMBL" id="CAHIKZ030000522">
    <property type="protein sequence ID" value="CAE1178252.1"/>
    <property type="molecule type" value="Genomic_DNA"/>
</dbReference>
<comment type="function">
    <text evidence="11">Catalytic subunit of a heterodimeric structure-specific endonuclease that resolves DNA secondary structures generated during DNA repair and recombination. Has endonuclease activity towards branched DNA substrates, introducing single-strand cuts in duplex DNA close to junctions with ss-DNA.</text>
</comment>
<dbReference type="FunFam" id="3.40.1440.10:FF:000008">
    <property type="entry name" value="Structure-specific endonuclease subunit SLX1 homolog"/>
    <property type="match status" value="1"/>
</dbReference>
<keyword evidence="2" id="KW-0479">Metal-binding</keyword>
<keyword evidence="5" id="KW-0863">Zinc-finger</keyword>
<dbReference type="GO" id="GO:0000724">
    <property type="term" value="P:double-strand break repair via homologous recombination"/>
    <property type="evidence" value="ECO:0007669"/>
    <property type="project" value="TreeGrafter"/>
</dbReference>
<evidence type="ECO:0000256" key="3">
    <source>
        <dbReference type="ARBA" id="ARBA00022759"/>
    </source>
</evidence>